<comment type="subcellular location">
    <subcellularLocation>
        <location evidence="1">Nucleus</location>
    </subcellularLocation>
</comment>
<comment type="function">
    <text evidence="9">Component of the 9-1-1 cell-cycle checkpoint response complex that plays a major role in DNA repair. The 9-1-1 complex is recruited to DNA lesion upon damage by the RAD17-replication factor C (RFC) clamp loader complex. Acts then as a sliding clamp platform on DNA for several proteins involved in long-patch base excision repair (LP-BER). The 9-1-1 complex stimulates DNA polymerase beta (POLB) activity by increasing its affinity for the 3'-OH end of the primer-template and stabilizes POLB to those sites where LP-BER proceeds; endonuclease FEN1 cleavage activity on substrates with double, nick, or gap flaps of distinct sequences and lengths; and DNA ligase I (LIG1) on long-patch base excision repair substrates. The 9-1-1 complex is necessary for the recruitment of RHNO1 to sites of double-stranded breaks (DSB) occurring during the S phase. RAD9A possesses 3'-&gt;5' double stranded DNA exonuclease activity.</text>
</comment>
<evidence type="ECO:0000256" key="4">
    <source>
        <dbReference type="ARBA" id="ARBA00022722"/>
    </source>
</evidence>
<dbReference type="PIRSF" id="PIRSF009303">
    <property type="entry name" value="Cell_cycle_RAD9"/>
    <property type="match status" value="1"/>
</dbReference>
<keyword evidence="5" id="KW-0227">DNA damage</keyword>
<organism evidence="11">
    <name type="scientific">Clastoptera arizonana</name>
    <name type="common">Arizona spittle bug</name>
    <dbReference type="NCBI Taxonomy" id="38151"/>
    <lineage>
        <taxon>Eukaryota</taxon>
        <taxon>Metazoa</taxon>
        <taxon>Ecdysozoa</taxon>
        <taxon>Arthropoda</taxon>
        <taxon>Hexapoda</taxon>
        <taxon>Insecta</taxon>
        <taxon>Pterygota</taxon>
        <taxon>Neoptera</taxon>
        <taxon>Paraneoptera</taxon>
        <taxon>Hemiptera</taxon>
        <taxon>Auchenorrhyncha</taxon>
        <taxon>Cercopoidea</taxon>
        <taxon>Clastopteridae</taxon>
        <taxon>Clastoptera</taxon>
    </lineage>
</organism>
<keyword evidence="7" id="KW-0269">Exonuclease</keyword>
<accession>A0A1B6CP83</accession>
<dbReference type="GO" id="GO:0031573">
    <property type="term" value="P:mitotic intra-S DNA damage checkpoint signaling"/>
    <property type="evidence" value="ECO:0007669"/>
    <property type="project" value="TreeGrafter"/>
</dbReference>
<dbReference type="FunFam" id="3.70.10.10:FF:000005">
    <property type="entry name" value="Cell cycle checkpoint control protein"/>
    <property type="match status" value="1"/>
</dbReference>
<dbReference type="InterPro" id="IPR026584">
    <property type="entry name" value="Rad9"/>
</dbReference>
<dbReference type="Gene3D" id="3.70.10.10">
    <property type="match status" value="1"/>
</dbReference>
<dbReference type="GO" id="GO:0030896">
    <property type="term" value="C:checkpoint clamp complex"/>
    <property type="evidence" value="ECO:0007669"/>
    <property type="project" value="UniProtKB-UniRule"/>
</dbReference>
<dbReference type="GO" id="GO:0004527">
    <property type="term" value="F:exonuclease activity"/>
    <property type="evidence" value="ECO:0007669"/>
    <property type="project" value="UniProtKB-KW"/>
</dbReference>
<dbReference type="EMBL" id="GEDC01022038">
    <property type="protein sequence ID" value="JAS15260.1"/>
    <property type="molecule type" value="Transcribed_RNA"/>
</dbReference>
<dbReference type="PANTHER" id="PTHR15237:SF0">
    <property type="entry name" value="CELL CYCLE CHECKPOINT CONTROL PROTEIN"/>
    <property type="match status" value="1"/>
</dbReference>
<evidence type="ECO:0000256" key="7">
    <source>
        <dbReference type="ARBA" id="ARBA00022839"/>
    </source>
</evidence>
<dbReference type="Pfam" id="PF04139">
    <property type="entry name" value="Rad9"/>
    <property type="match status" value="1"/>
</dbReference>
<protein>
    <recommendedName>
        <fullName evidence="10">Cell cycle checkpoint control protein</fullName>
    </recommendedName>
</protein>
<dbReference type="InterPro" id="IPR046938">
    <property type="entry name" value="DNA_clamp_sf"/>
</dbReference>
<proteinExistence type="inferred from homology"/>
<gene>
    <name evidence="11" type="ORF">g.5180</name>
</gene>
<dbReference type="PANTHER" id="PTHR15237">
    <property type="entry name" value="DNA REPAIR PROTEIN RAD9"/>
    <property type="match status" value="1"/>
</dbReference>
<evidence type="ECO:0000256" key="1">
    <source>
        <dbReference type="ARBA" id="ARBA00004123"/>
    </source>
</evidence>
<sequence>MKCVIPSLNVKILARAVHSLSKIGDDLFVEPSSKYFALRTVNMAQSAYAIFTFFDCFFSSYNFDGTGEIDENSLTCKISMKACISVFKTPTCMDKQVEWCQIRCEPDGTQLVFKIRYINGATKTHFLPILENETLEANYGKNTAVNRLFVTPKTLSSVVKNFRPNIDEITLSVSNEKAILKTHVDSSDSKKAVRTELCLFASEFESYVVGVETSITFCLKEMKAVLAFAEPTNLPIMVQFDTPGRPVVFIINNSGLYEANYVVSTLNGNVTRMNTSQKSDISVGGKSNSIIIQENNNKNKRKRSFADDSSKDLMKVPLNVGNDLNVNATSDSQLKTKQNSPDKIKYYKSNLKDPNSNKLDLNLAYPSSSFCNLTGIDSLTLVAEMECEEIPASPPKTIERKVFHRCFNTTFHNRMIPGYEKILAYDSDGMEDSE</sequence>
<dbReference type="SUPFAM" id="SSF55979">
    <property type="entry name" value="DNA clamp"/>
    <property type="match status" value="1"/>
</dbReference>
<dbReference type="GO" id="GO:0000076">
    <property type="term" value="P:DNA replication checkpoint signaling"/>
    <property type="evidence" value="ECO:0007669"/>
    <property type="project" value="TreeGrafter"/>
</dbReference>
<evidence type="ECO:0000256" key="5">
    <source>
        <dbReference type="ARBA" id="ARBA00022763"/>
    </source>
</evidence>
<evidence type="ECO:0000256" key="8">
    <source>
        <dbReference type="ARBA" id="ARBA00023242"/>
    </source>
</evidence>
<keyword evidence="8" id="KW-0539">Nucleus</keyword>
<dbReference type="AlphaFoldDB" id="A0A1B6CP83"/>
<evidence type="ECO:0000256" key="10">
    <source>
        <dbReference type="PIRNR" id="PIRNR009303"/>
    </source>
</evidence>
<keyword evidence="3" id="KW-0597">Phosphoprotein</keyword>
<name>A0A1B6CP83_9HEMI</name>
<evidence type="ECO:0000256" key="2">
    <source>
        <dbReference type="ARBA" id="ARBA00008494"/>
    </source>
</evidence>
<comment type="similarity">
    <text evidence="2 10">Belongs to the rad9 family.</text>
</comment>
<reference evidence="11" key="1">
    <citation type="submission" date="2015-12" db="EMBL/GenBank/DDBJ databases">
        <title>De novo transcriptome assembly of four potential Pierce s Disease insect vectors from Arizona vineyards.</title>
        <authorList>
            <person name="Tassone E.E."/>
        </authorList>
    </citation>
    <scope>NUCLEOTIDE SEQUENCE</scope>
</reference>
<dbReference type="InterPro" id="IPR007268">
    <property type="entry name" value="Rad9/Ddc1"/>
</dbReference>
<dbReference type="GO" id="GO:0071479">
    <property type="term" value="P:cellular response to ionizing radiation"/>
    <property type="evidence" value="ECO:0007669"/>
    <property type="project" value="TreeGrafter"/>
</dbReference>
<keyword evidence="4" id="KW-0540">Nuclease</keyword>
<keyword evidence="6" id="KW-0378">Hydrolase</keyword>
<evidence type="ECO:0000313" key="11">
    <source>
        <dbReference type="EMBL" id="JAS15260.1"/>
    </source>
</evidence>
<evidence type="ECO:0000256" key="9">
    <source>
        <dbReference type="ARBA" id="ARBA00059283"/>
    </source>
</evidence>
<dbReference type="GO" id="GO:0006281">
    <property type="term" value="P:DNA repair"/>
    <property type="evidence" value="ECO:0007669"/>
    <property type="project" value="UniProtKB-UniRule"/>
</dbReference>
<evidence type="ECO:0000256" key="6">
    <source>
        <dbReference type="ARBA" id="ARBA00022801"/>
    </source>
</evidence>
<evidence type="ECO:0000256" key="3">
    <source>
        <dbReference type="ARBA" id="ARBA00022553"/>
    </source>
</evidence>